<evidence type="ECO:0000313" key="1">
    <source>
        <dbReference type="EMBL" id="TBU53581.1"/>
    </source>
</evidence>
<reference evidence="1 2" key="1">
    <citation type="submission" date="2019-01" db="EMBL/GenBank/DDBJ databases">
        <title>Draft genome sequences of three monokaryotic isolates of the white-rot basidiomycete fungus Dichomitus squalens.</title>
        <authorList>
            <consortium name="DOE Joint Genome Institute"/>
            <person name="Lopez S.C."/>
            <person name="Andreopoulos B."/>
            <person name="Pangilinan J."/>
            <person name="Lipzen A."/>
            <person name="Riley R."/>
            <person name="Ahrendt S."/>
            <person name="Ng V."/>
            <person name="Barry K."/>
            <person name="Daum C."/>
            <person name="Grigoriev I.V."/>
            <person name="Hilden K.S."/>
            <person name="Makela M.R."/>
            <person name="de Vries R.P."/>
        </authorList>
    </citation>
    <scope>NUCLEOTIDE SEQUENCE [LARGE SCALE GENOMIC DNA]</scope>
    <source>
        <strain evidence="1 2">CBS 464.89</strain>
    </source>
</reference>
<gene>
    <name evidence="1" type="ORF">BD310DRAFT_139452</name>
</gene>
<dbReference type="Proteomes" id="UP000292082">
    <property type="component" value="Unassembled WGS sequence"/>
</dbReference>
<evidence type="ECO:0000313" key="2">
    <source>
        <dbReference type="Proteomes" id="UP000292082"/>
    </source>
</evidence>
<protein>
    <submittedName>
        <fullName evidence="1">Uncharacterized protein</fullName>
    </submittedName>
</protein>
<name>A0A4Q9NJN4_9APHY</name>
<accession>A0A4Q9NJN4</accession>
<dbReference type="AlphaFoldDB" id="A0A4Q9NJN4"/>
<organism evidence="1 2">
    <name type="scientific">Dichomitus squalens</name>
    <dbReference type="NCBI Taxonomy" id="114155"/>
    <lineage>
        <taxon>Eukaryota</taxon>
        <taxon>Fungi</taxon>
        <taxon>Dikarya</taxon>
        <taxon>Basidiomycota</taxon>
        <taxon>Agaricomycotina</taxon>
        <taxon>Agaricomycetes</taxon>
        <taxon>Polyporales</taxon>
        <taxon>Polyporaceae</taxon>
        <taxon>Dichomitus</taxon>
    </lineage>
</organism>
<dbReference type="EMBL" id="ML145210">
    <property type="protein sequence ID" value="TBU53581.1"/>
    <property type="molecule type" value="Genomic_DNA"/>
</dbReference>
<sequence>MSSLSSSDSTTPGSVHSLLGTSFLKCTMLFLVKLAPLVSIVLALASKAKTTYLAAEPSGPSDEPATYVVSHEQMMHWIATTEAELTFVGTPINPLAPRAATNTTVTYCTNRVDDVCGGPCTVFTGGGVCISTPNVVCLSATSNVGFCDSSDCRGTCSQLSDCNTTLNFGFCATPETASILLSA</sequence>
<keyword evidence="2" id="KW-1185">Reference proteome</keyword>
<proteinExistence type="predicted"/>